<protein>
    <submittedName>
        <fullName evidence="1">Uncharacterized protein</fullName>
    </submittedName>
</protein>
<dbReference type="Proteomes" id="UP000265520">
    <property type="component" value="Unassembled WGS sequence"/>
</dbReference>
<proteinExistence type="predicted"/>
<evidence type="ECO:0000313" key="1">
    <source>
        <dbReference type="EMBL" id="MCH98663.1"/>
    </source>
</evidence>
<organism evidence="1 2">
    <name type="scientific">Trifolium medium</name>
    <dbReference type="NCBI Taxonomy" id="97028"/>
    <lineage>
        <taxon>Eukaryota</taxon>
        <taxon>Viridiplantae</taxon>
        <taxon>Streptophyta</taxon>
        <taxon>Embryophyta</taxon>
        <taxon>Tracheophyta</taxon>
        <taxon>Spermatophyta</taxon>
        <taxon>Magnoliopsida</taxon>
        <taxon>eudicotyledons</taxon>
        <taxon>Gunneridae</taxon>
        <taxon>Pentapetalae</taxon>
        <taxon>rosids</taxon>
        <taxon>fabids</taxon>
        <taxon>Fabales</taxon>
        <taxon>Fabaceae</taxon>
        <taxon>Papilionoideae</taxon>
        <taxon>50 kb inversion clade</taxon>
        <taxon>NPAAA clade</taxon>
        <taxon>Hologalegina</taxon>
        <taxon>IRL clade</taxon>
        <taxon>Trifolieae</taxon>
        <taxon>Trifolium</taxon>
    </lineage>
</organism>
<accession>A0A392NH33</accession>
<comment type="caution">
    <text evidence="1">The sequence shown here is derived from an EMBL/GenBank/DDBJ whole genome shotgun (WGS) entry which is preliminary data.</text>
</comment>
<feature type="non-terminal residue" evidence="1">
    <location>
        <position position="144"/>
    </location>
</feature>
<keyword evidence="2" id="KW-1185">Reference proteome</keyword>
<dbReference type="AlphaFoldDB" id="A0A392NH33"/>
<evidence type="ECO:0000313" key="2">
    <source>
        <dbReference type="Proteomes" id="UP000265520"/>
    </source>
</evidence>
<reference evidence="1 2" key="1">
    <citation type="journal article" date="2018" name="Front. Plant Sci.">
        <title>Red Clover (Trifolium pratense) and Zigzag Clover (T. medium) - A Picture of Genomic Similarities and Differences.</title>
        <authorList>
            <person name="Dluhosova J."/>
            <person name="Istvanek J."/>
            <person name="Nedelnik J."/>
            <person name="Repkova J."/>
        </authorList>
    </citation>
    <scope>NUCLEOTIDE SEQUENCE [LARGE SCALE GENOMIC DNA]</scope>
    <source>
        <strain evidence="2">cv. 10/8</strain>
        <tissue evidence="1">Leaf</tissue>
    </source>
</reference>
<dbReference type="EMBL" id="LXQA010038214">
    <property type="protein sequence ID" value="MCH98663.1"/>
    <property type="molecule type" value="Genomic_DNA"/>
</dbReference>
<sequence length="144" mass="16431">MFGLQEQMCLQGRWHELAFFVYNHGEYFVADEVQEGRVRKLHNSPQRILILVSIKFTVKSLWDVRNGMLPQIQISAAAGTICELKLVLHLEYHGHGSSPTMGVGSINNWKRKRACGSHSGAEEEGRISVIMTHDLMQKEQFTTY</sequence>
<name>A0A392NH33_9FABA</name>